<dbReference type="EMBL" id="JANAFB010000017">
    <property type="protein sequence ID" value="MCP3426047.1"/>
    <property type="molecule type" value="Genomic_DNA"/>
</dbReference>
<dbReference type="RefSeq" id="WP_254166539.1">
    <property type="nucleotide sequence ID" value="NZ_JANAFB010000017.1"/>
</dbReference>
<dbReference type="AlphaFoldDB" id="A0A9X2HFZ4"/>
<protein>
    <submittedName>
        <fullName evidence="1">Uncharacterized protein</fullName>
    </submittedName>
</protein>
<evidence type="ECO:0000313" key="2">
    <source>
        <dbReference type="Proteomes" id="UP001139502"/>
    </source>
</evidence>
<organism evidence="1 2">
    <name type="scientific">Rothia santali</name>
    <dbReference type="NCBI Taxonomy" id="2949643"/>
    <lineage>
        <taxon>Bacteria</taxon>
        <taxon>Bacillati</taxon>
        <taxon>Actinomycetota</taxon>
        <taxon>Actinomycetes</taxon>
        <taxon>Micrococcales</taxon>
        <taxon>Micrococcaceae</taxon>
        <taxon>Rothia</taxon>
    </lineage>
</organism>
<gene>
    <name evidence="1" type="ORF">NBM05_08530</name>
</gene>
<keyword evidence="2" id="KW-1185">Reference proteome</keyword>
<proteinExistence type="predicted"/>
<comment type="caution">
    <text evidence="1">The sequence shown here is derived from an EMBL/GenBank/DDBJ whole genome shotgun (WGS) entry which is preliminary data.</text>
</comment>
<name>A0A9X2HFZ4_9MICC</name>
<sequence>MNFWQRSGEAWALEAYILTEAGDVLQVLRWVEENRRDRVVEVFVEIENEPIGDFMEERRASLVRVYGENPNGSVSSTFVMARRDPPTRGIT</sequence>
<dbReference type="Proteomes" id="UP001139502">
    <property type="component" value="Unassembled WGS sequence"/>
</dbReference>
<accession>A0A9X2HFZ4</accession>
<evidence type="ECO:0000313" key="1">
    <source>
        <dbReference type="EMBL" id="MCP3426047.1"/>
    </source>
</evidence>
<reference evidence="1" key="1">
    <citation type="submission" date="2022-06" db="EMBL/GenBank/DDBJ databases">
        <title>Rothia sp. isolated from sandalwood seedling.</title>
        <authorList>
            <person name="Tuikhar N."/>
            <person name="Kirdat K."/>
            <person name="Thorat V."/>
            <person name="Swetha P."/>
            <person name="Padma S."/>
            <person name="Sundararaj R."/>
            <person name="Yadav A."/>
        </authorList>
    </citation>
    <scope>NUCLEOTIDE SEQUENCE</scope>
    <source>
        <strain evidence="1">AR01</strain>
    </source>
</reference>